<reference evidence="10" key="1">
    <citation type="submission" date="2015-03" db="EMBL/GenBank/DDBJ databases">
        <authorList>
            <person name="Urmite Genomes"/>
        </authorList>
    </citation>
    <scope>NUCLEOTIDE SEQUENCE [LARGE SCALE GENOMIC DNA]</scope>
    <source>
        <strain evidence="10">FF10</strain>
    </source>
</reference>
<dbReference type="Proteomes" id="UP000198604">
    <property type="component" value="Unassembled WGS sequence"/>
</dbReference>
<dbReference type="Pfam" id="PF03610">
    <property type="entry name" value="EIIA-man"/>
    <property type="match status" value="1"/>
</dbReference>
<organism evidence="9 10">
    <name type="scientific">Streptococcus varani</name>
    <dbReference type="NCBI Taxonomy" id="1608583"/>
    <lineage>
        <taxon>Bacteria</taxon>
        <taxon>Bacillati</taxon>
        <taxon>Bacillota</taxon>
        <taxon>Bacilli</taxon>
        <taxon>Lactobacillales</taxon>
        <taxon>Streptococcaceae</taxon>
        <taxon>Streptococcus</taxon>
    </lineage>
</organism>
<comment type="subcellular location">
    <subcellularLocation>
        <location evidence="1">Cytoplasm</location>
    </subcellularLocation>
</comment>
<feature type="domain" description="PTS EIIA type-4" evidence="8">
    <location>
        <begin position="1"/>
        <end position="121"/>
    </location>
</feature>
<dbReference type="RefSeq" id="WP_093649727.1">
    <property type="nucleotide sequence ID" value="NZ_CTEN01000001.1"/>
</dbReference>
<evidence type="ECO:0000256" key="5">
    <source>
        <dbReference type="ARBA" id="ARBA00022679"/>
    </source>
</evidence>
<dbReference type="GO" id="GO:0016020">
    <property type="term" value="C:membrane"/>
    <property type="evidence" value="ECO:0007669"/>
    <property type="project" value="InterPro"/>
</dbReference>
<dbReference type="AlphaFoldDB" id="A0A0E4H2U0"/>
<dbReference type="InterPro" id="IPR051471">
    <property type="entry name" value="Bacterial_PTS_sugar_comp"/>
</dbReference>
<dbReference type="InterPro" id="IPR036662">
    <property type="entry name" value="PTS_EIIA_man-typ_sf"/>
</dbReference>
<dbReference type="PANTHER" id="PTHR33799:SF1">
    <property type="entry name" value="PTS SYSTEM MANNOSE-SPECIFIC EIIAB COMPONENT-RELATED"/>
    <property type="match status" value="1"/>
</dbReference>
<dbReference type="GO" id="GO:0009401">
    <property type="term" value="P:phosphoenolpyruvate-dependent sugar phosphotransferase system"/>
    <property type="evidence" value="ECO:0007669"/>
    <property type="project" value="UniProtKB-KW"/>
</dbReference>
<dbReference type="Gene3D" id="3.40.50.510">
    <property type="entry name" value="Phosphotransferase system, mannose-type IIA component"/>
    <property type="match status" value="1"/>
</dbReference>
<dbReference type="CDD" id="cd00006">
    <property type="entry name" value="PTS_IIA_man"/>
    <property type="match status" value="1"/>
</dbReference>
<dbReference type="OrthoDB" id="9799827at2"/>
<dbReference type="GO" id="GO:0005737">
    <property type="term" value="C:cytoplasm"/>
    <property type="evidence" value="ECO:0007669"/>
    <property type="project" value="UniProtKB-SubCell"/>
</dbReference>
<dbReference type="InterPro" id="IPR033887">
    <property type="entry name" value="PTS_IIA_man"/>
</dbReference>
<keyword evidence="4" id="KW-0762">Sugar transport</keyword>
<keyword evidence="10" id="KW-1185">Reference proteome</keyword>
<gene>
    <name evidence="9" type="ORF">BN1356_00384</name>
</gene>
<evidence type="ECO:0000256" key="4">
    <source>
        <dbReference type="ARBA" id="ARBA00022597"/>
    </source>
</evidence>
<keyword evidence="2" id="KW-0813">Transport</keyword>
<dbReference type="SUPFAM" id="SSF53062">
    <property type="entry name" value="PTS system fructose IIA component-like"/>
    <property type="match status" value="1"/>
</dbReference>
<sequence length="141" mass="14969">MKVILLGHGHCASGYLSSLEMIAGKQEHVEAIDFSDSMTSQELEEKLEVSLVNEDEVLILCDLLGGTPFKLAAARALRSETQTIEAISGLNLSMLLEVALGVTSLGDDAVEKVIFSAKSGIMSAKDLFKPSAEAEEDGEGI</sequence>
<evidence type="ECO:0000256" key="1">
    <source>
        <dbReference type="ARBA" id="ARBA00004496"/>
    </source>
</evidence>
<dbReference type="EMBL" id="CTEN01000001">
    <property type="protein sequence ID" value="CQR24012.1"/>
    <property type="molecule type" value="Genomic_DNA"/>
</dbReference>
<proteinExistence type="predicted"/>
<dbReference type="GO" id="GO:0016301">
    <property type="term" value="F:kinase activity"/>
    <property type="evidence" value="ECO:0007669"/>
    <property type="project" value="UniProtKB-KW"/>
</dbReference>
<evidence type="ECO:0000259" key="8">
    <source>
        <dbReference type="PROSITE" id="PS51096"/>
    </source>
</evidence>
<keyword evidence="6" id="KW-0598">Phosphotransferase system</keyword>
<dbReference type="PANTHER" id="PTHR33799">
    <property type="entry name" value="PTS PERMEASE-RELATED-RELATED"/>
    <property type="match status" value="1"/>
</dbReference>
<evidence type="ECO:0000256" key="3">
    <source>
        <dbReference type="ARBA" id="ARBA00022490"/>
    </source>
</evidence>
<protein>
    <submittedName>
        <fullName evidence="9">PTS system sugar-specific transporter subunit EII</fullName>
    </submittedName>
</protein>
<dbReference type="PROSITE" id="PS51096">
    <property type="entry name" value="PTS_EIIA_TYPE_4"/>
    <property type="match status" value="1"/>
</dbReference>
<keyword evidence="7" id="KW-0418">Kinase</keyword>
<evidence type="ECO:0000313" key="9">
    <source>
        <dbReference type="EMBL" id="CQR24012.1"/>
    </source>
</evidence>
<evidence type="ECO:0000313" key="10">
    <source>
        <dbReference type="Proteomes" id="UP000198604"/>
    </source>
</evidence>
<name>A0A0E4H2U0_9STRE</name>
<dbReference type="STRING" id="1608583.BN1356_00384"/>
<evidence type="ECO:0000256" key="7">
    <source>
        <dbReference type="ARBA" id="ARBA00022777"/>
    </source>
</evidence>
<evidence type="ECO:0000256" key="6">
    <source>
        <dbReference type="ARBA" id="ARBA00022683"/>
    </source>
</evidence>
<evidence type="ECO:0000256" key="2">
    <source>
        <dbReference type="ARBA" id="ARBA00022448"/>
    </source>
</evidence>
<keyword evidence="3" id="KW-0963">Cytoplasm</keyword>
<keyword evidence="5" id="KW-0808">Transferase</keyword>
<accession>A0A0E4H2U0</accession>
<dbReference type="InterPro" id="IPR004701">
    <property type="entry name" value="PTS_EIIA_man-typ"/>
</dbReference>